<evidence type="ECO:0000259" key="18">
    <source>
        <dbReference type="SMART" id="SM01329"/>
    </source>
</evidence>
<proteinExistence type="inferred from homology"/>
<dbReference type="Pfam" id="PF00180">
    <property type="entry name" value="Iso_dh"/>
    <property type="match status" value="1"/>
</dbReference>
<evidence type="ECO:0000256" key="13">
    <source>
        <dbReference type="ARBA" id="ARBA00023027"/>
    </source>
</evidence>
<evidence type="ECO:0000256" key="12">
    <source>
        <dbReference type="ARBA" id="ARBA00023002"/>
    </source>
</evidence>
<evidence type="ECO:0000256" key="11">
    <source>
        <dbReference type="ARBA" id="ARBA00022842"/>
    </source>
</evidence>
<evidence type="ECO:0000256" key="9">
    <source>
        <dbReference type="ARBA" id="ARBA00022605"/>
    </source>
</evidence>
<dbReference type="Proteomes" id="UP001595533">
    <property type="component" value="Unassembled WGS sequence"/>
</dbReference>
<dbReference type="InterPro" id="IPR004429">
    <property type="entry name" value="Isopropylmalate_DH"/>
</dbReference>
<evidence type="ECO:0000256" key="4">
    <source>
        <dbReference type="ARBA" id="ARBA00008319"/>
    </source>
</evidence>
<dbReference type="PANTHER" id="PTHR42979:SF1">
    <property type="entry name" value="3-ISOPROPYLMALATE DEHYDROGENASE"/>
    <property type="match status" value="1"/>
</dbReference>
<keyword evidence="11" id="KW-0460">Magnesium</keyword>
<comment type="catalytic activity">
    <reaction evidence="1 17">
        <text>(2R,3S)-3-isopropylmalate + NAD(+) = 4-methyl-2-oxopentanoate + CO2 + NADH</text>
        <dbReference type="Rhea" id="RHEA:32271"/>
        <dbReference type="ChEBI" id="CHEBI:16526"/>
        <dbReference type="ChEBI" id="CHEBI:17865"/>
        <dbReference type="ChEBI" id="CHEBI:35121"/>
        <dbReference type="ChEBI" id="CHEBI:57540"/>
        <dbReference type="ChEBI" id="CHEBI:57945"/>
        <dbReference type="EC" id="1.1.1.85"/>
    </reaction>
</comment>
<keyword evidence="14 17" id="KW-0100">Branched-chain amino acid biosynthesis</keyword>
<dbReference type="PROSITE" id="PS00470">
    <property type="entry name" value="IDH_IMDH"/>
    <property type="match status" value="1"/>
</dbReference>
<evidence type="ECO:0000313" key="19">
    <source>
        <dbReference type="EMBL" id="MFC3192898.1"/>
    </source>
</evidence>
<dbReference type="SMART" id="SM01329">
    <property type="entry name" value="Iso_dh"/>
    <property type="match status" value="1"/>
</dbReference>
<comment type="caution">
    <text evidence="19">The sequence shown here is derived from an EMBL/GenBank/DDBJ whole genome shotgun (WGS) entry which is preliminary data.</text>
</comment>
<organism evidence="19 20">
    <name type="scientific">Marinicella sediminis</name>
    <dbReference type="NCBI Taxonomy" id="1792834"/>
    <lineage>
        <taxon>Bacteria</taxon>
        <taxon>Pseudomonadati</taxon>
        <taxon>Pseudomonadota</taxon>
        <taxon>Gammaproteobacteria</taxon>
        <taxon>Lysobacterales</taxon>
        <taxon>Marinicellaceae</taxon>
        <taxon>Marinicella</taxon>
    </lineage>
</organism>
<keyword evidence="10 17" id="KW-0479">Metal-binding</keyword>
<comment type="cofactor">
    <cofactor evidence="17">
        <name>Mg(2+)</name>
        <dbReference type="ChEBI" id="CHEBI:18420"/>
    </cofactor>
    <cofactor evidence="17">
        <name>Mn(2+)</name>
        <dbReference type="ChEBI" id="CHEBI:29035"/>
    </cofactor>
    <text evidence="17">Binds 1 Mg(2+) or Mn(2+) ion per subunit.</text>
</comment>
<evidence type="ECO:0000256" key="2">
    <source>
        <dbReference type="ARBA" id="ARBA00001936"/>
    </source>
</evidence>
<evidence type="ECO:0000256" key="7">
    <source>
        <dbReference type="ARBA" id="ARBA00019276"/>
    </source>
</evidence>
<feature type="domain" description="Isopropylmalate dehydrogenase-like" evidence="18">
    <location>
        <begin position="3"/>
        <end position="351"/>
    </location>
</feature>
<evidence type="ECO:0000256" key="3">
    <source>
        <dbReference type="ARBA" id="ARBA00004762"/>
    </source>
</evidence>
<comment type="cofactor">
    <cofactor evidence="2">
        <name>Mn(2+)</name>
        <dbReference type="ChEBI" id="CHEBI:29035"/>
    </cofactor>
</comment>
<evidence type="ECO:0000256" key="1">
    <source>
        <dbReference type="ARBA" id="ARBA00000624"/>
    </source>
</evidence>
<evidence type="ECO:0000313" key="20">
    <source>
        <dbReference type="Proteomes" id="UP001595533"/>
    </source>
</evidence>
<dbReference type="NCBIfam" id="TIGR00169">
    <property type="entry name" value="leuB"/>
    <property type="match status" value="1"/>
</dbReference>
<evidence type="ECO:0000256" key="8">
    <source>
        <dbReference type="ARBA" id="ARBA00022430"/>
    </source>
</evidence>
<dbReference type="EC" id="1.1.1.85" evidence="6 15"/>
<sequence>MKRINMAVLAGDGVGPEVMRQTLRVLTTVAPDVTHESGLIGGAAWAEHNDHFPKATRELIDRSDAVLFGSVGGPVDQSHLPQWHGCEVNSILALRQYLNLSVNHRPARIFPALRNLSPLKNTRLEGCDEVLILRELSGDIYFGEKRTFESDAGLIAEDVATYTTNQIRHLAHEAFRTAAQRKAQLVSVDKANVLETSRLWRQIFTQVASQYPSVELTHMLVDNCAMQLIINPAQFDVIATGNLFGDILSDAASALPGSLGMMPSASFNADGFGLYEPSGGSAPQLQGKDVANPMAQLLSLALLLRHSLQRNEAASAIEHAIEQTLDAGIRTADICLTGEQAIGTRAFTDEVIARLSPS</sequence>
<evidence type="ECO:0000256" key="6">
    <source>
        <dbReference type="ARBA" id="ARBA00013101"/>
    </source>
</evidence>
<evidence type="ECO:0000256" key="15">
    <source>
        <dbReference type="NCBIfam" id="TIGR00169"/>
    </source>
</evidence>
<comment type="similarity">
    <text evidence="4">Belongs to the isocitrate and isopropylmalate dehydrogenases family. LeuB type 1 subfamily.</text>
</comment>
<keyword evidence="13 17" id="KW-0520">NAD</keyword>
<reference evidence="20" key="1">
    <citation type="journal article" date="2019" name="Int. J. Syst. Evol. Microbiol.">
        <title>The Global Catalogue of Microorganisms (GCM) 10K type strain sequencing project: providing services to taxonomists for standard genome sequencing and annotation.</title>
        <authorList>
            <consortium name="The Broad Institute Genomics Platform"/>
            <consortium name="The Broad Institute Genome Sequencing Center for Infectious Disease"/>
            <person name="Wu L."/>
            <person name="Ma J."/>
        </authorList>
    </citation>
    <scope>NUCLEOTIDE SEQUENCE [LARGE SCALE GENOMIC DNA]</scope>
    <source>
        <strain evidence="20">KCTC 42953</strain>
    </source>
</reference>
<dbReference type="InterPro" id="IPR024084">
    <property type="entry name" value="IsoPropMal-DH-like_dom"/>
</dbReference>
<keyword evidence="20" id="KW-1185">Reference proteome</keyword>
<dbReference type="GO" id="GO:0003862">
    <property type="term" value="F:3-isopropylmalate dehydrogenase activity"/>
    <property type="evidence" value="ECO:0007669"/>
    <property type="project" value="UniProtKB-EC"/>
</dbReference>
<dbReference type="RefSeq" id="WP_077409565.1">
    <property type="nucleotide sequence ID" value="NZ_JBHRTS010000001.1"/>
</dbReference>
<evidence type="ECO:0000256" key="10">
    <source>
        <dbReference type="ARBA" id="ARBA00022723"/>
    </source>
</evidence>
<keyword evidence="9" id="KW-0028">Amino-acid biosynthesis</keyword>
<dbReference type="EMBL" id="JBHRTS010000001">
    <property type="protein sequence ID" value="MFC3192898.1"/>
    <property type="molecule type" value="Genomic_DNA"/>
</dbReference>
<dbReference type="Gene3D" id="3.40.718.10">
    <property type="entry name" value="Isopropylmalate Dehydrogenase"/>
    <property type="match status" value="1"/>
</dbReference>
<gene>
    <name evidence="19" type="primary">leuB</name>
    <name evidence="19" type="ORF">ACFODZ_01465</name>
</gene>
<name>A0ABV7J8D4_9GAMM</name>
<dbReference type="InterPro" id="IPR019818">
    <property type="entry name" value="IsoCit/isopropylmalate_DH_CS"/>
</dbReference>
<evidence type="ECO:0000256" key="16">
    <source>
        <dbReference type="RuleBase" id="RU004443"/>
    </source>
</evidence>
<comment type="pathway">
    <text evidence="3 17">Amino-acid biosynthesis; L-leucine biosynthesis; L-leucine from 3-methyl-2-oxobutanoate: step 3/4.</text>
</comment>
<evidence type="ECO:0000256" key="5">
    <source>
        <dbReference type="ARBA" id="ARBA00011738"/>
    </source>
</evidence>
<accession>A0ABV7J8D4</accession>
<dbReference type="SUPFAM" id="SSF53659">
    <property type="entry name" value="Isocitrate/Isopropylmalate dehydrogenase-like"/>
    <property type="match status" value="1"/>
</dbReference>
<keyword evidence="8 17" id="KW-0432">Leucine biosynthesis</keyword>
<protein>
    <recommendedName>
        <fullName evidence="7 15">3-isopropylmalate dehydrogenase</fullName>
        <ecNumber evidence="6 15">1.1.1.85</ecNumber>
    </recommendedName>
</protein>
<evidence type="ECO:0000256" key="14">
    <source>
        <dbReference type="ARBA" id="ARBA00023304"/>
    </source>
</evidence>
<comment type="subunit">
    <text evidence="5 17">Homodimer.</text>
</comment>
<comment type="function">
    <text evidence="17">Catalyzes the oxidation of 3-carboxy-2-hydroxy-4-methylpentanoate (3-isopropylmalate) to 3-carboxy-4-methyl-2-oxopentanoate. The product decarboxylates to 4-methyl-2 oxopentanoate.</text>
</comment>
<dbReference type="PANTHER" id="PTHR42979">
    <property type="entry name" value="3-ISOPROPYLMALATE DEHYDROGENASE"/>
    <property type="match status" value="1"/>
</dbReference>
<keyword evidence="12 16" id="KW-0560">Oxidoreductase</keyword>
<evidence type="ECO:0000256" key="17">
    <source>
        <dbReference type="RuleBase" id="RU004445"/>
    </source>
</evidence>